<feature type="non-terminal residue" evidence="1">
    <location>
        <position position="1"/>
    </location>
</feature>
<sequence length="58" mass="6385">LSCQDEQRSLHELHYPTSVQWGHNAALGKDSSLESQKIAHHSFPACLQPKNCMVVGGL</sequence>
<protein>
    <submittedName>
        <fullName evidence="1">Uncharacterized protein</fullName>
    </submittedName>
</protein>
<gene>
    <name evidence="1" type="ORF">XENORESO_008052</name>
</gene>
<evidence type="ECO:0000313" key="1">
    <source>
        <dbReference type="EMBL" id="MEQ2277810.1"/>
    </source>
</evidence>
<comment type="caution">
    <text evidence="1">The sequence shown here is derived from an EMBL/GenBank/DDBJ whole genome shotgun (WGS) entry which is preliminary data.</text>
</comment>
<evidence type="ECO:0000313" key="2">
    <source>
        <dbReference type="Proteomes" id="UP001444071"/>
    </source>
</evidence>
<dbReference type="Proteomes" id="UP001444071">
    <property type="component" value="Unassembled WGS sequence"/>
</dbReference>
<proteinExistence type="predicted"/>
<keyword evidence="2" id="KW-1185">Reference proteome</keyword>
<accession>A0ABV0X7H4</accession>
<name>A0ABV0X7H4_9TELE</name>
<reference evidence="1 2" key="1">
    <citation type="submission" date="2021-06" db="EMBL/GenBank/DDBJ databases">
        <authorList>
            <person name="Palmer J.M."/>
        </authorList>
    </citation>
    <scope>NUCLEOTIDE SEQUENCE [LARGE SCALE GENOMIC DNA]</scope>
    <source>
        <strain evidence="1 2">XR_2019</strain>
        <tissue evidence="1">Muscle</tissue>
    </source>
</reference>
<dbReference type="EMBL" id="JAHRIM010092649">
    <property type="protein sequence ID" value="MEQ2277810.1"/>
    <property type="molecule type" value="Genomic_DNA"/>
</dbReference>
<organism evidence="1 2">
    <name type="scientific">Xenotaenia resolanae</name>
    <dbReference type="NCBI Taxonomy" id="208358"/>
    <lineage>
        <taxon>Eukaryota</taxon>
        <taxon>Metazoa</taxon>
        <taxon>Chordata</taxon>
        <taxon>Craniata</taxon>
        <taxon>Vertebrata</taxon>
        <taxon>Euteleostomi</taxon>
        <taxon>Actinopterygii</taxon>
        <taxon>Neopterygii</taxon>
        <taxon>Teleostei</taxon>
        <taxon>Neoteleostei</taxon>
        <taxon>Acanthomorphata</taxon>
        <taxon>Ovalentaria</taxon>
        <taxon>Atherinomorphae</taxon>
        <taxon>Cyprinodontiformes</taxon>
        <taxon>Goodeidae</taxon>
        <taxon>Xenotaenia</taxon>
    </lineage>
</organism>